<sequence>MTEFRLLAATRSYDARGLACPLPVLRARKLLAEMAPGEVLEIVTDDPVARIDLPHFCAEAGHAHLGLHEDGPDQIHTIRRA</sequence>
<keyword evidence="3" id="KW-0808">Transferase</keyword>
<gene>
    <name evidence="3" type="ORF">FHS00_000435</name>
</gene>
<accession>A0ABR6HK03</accession>
<protein>
    <submittedName>
        <fullName evidence="3">tRNA 2-thiouridine synthesizing protein A</fullName>
        <ecNumber evidence="3">2.8.1.-</ecNumber>
    </submittedName>
</protein>
<dbReference type="Pfam" id="PF01206">
    <property type="entry name" value="TusA"/>
    <property type="match status" value="1"/>
</dbReference>
<dbReference type="EC" id="2.8.1.-" evidence="3"/>
<dbReference type="PANTHER" id="PTHR33279:SF6">
    <property type="entry name" value="SULFUR CARRIER PROTEIN YEDF-RELATED"/>
    <property type="match status" value="1"/>
</dbReference>
<evidence type="ECO:0000313" key="4">
    <source>
        <dbReference type="Proteomes" id="UP000576152"/>
    </source>
</evidence>
<feature type="domain" description="UPF0033" evidence="2">
    <location>
        <begin position="13"/>
        <end position="79"/>
    </location>
</feature>
<reference evidence="3 4" key="1">
    <citation type="submission" date="2020-08" db="EMBL/GenBank/DDBJ databases">
        <title>Genomic Encyclopedia of Type Strains, Phase III (KMG-III): the genomes of soil and plant-associated and newly described type strains.</title>
        <authorList>
            <person name="Whitman W."/>
        </authorList>
    </citation>
    <scope>NUCLEOTIDE SEQUENCE [LARGE SCALE GENOMIC DNA]</scope>
    <source>
        <strain evidence="3 4">CECT 8572</strain>
    </source>
</reference>
<dbReference type="RefSeq" id="WP_343064579.1">
    <property type="nucleotide sequence ID" value="NZ_JACIBX010000001.1"/>
</dbReference>
<name>A0ABR6HK03_9RHOB</name>
<comment type="caution">
    <text evidence="3">The sequence shown here is derived from an EMBL/GenBank/DDBJ whole genome shotgun (WGS) entry which is preliminary data.</text>
</comment>
<dbReference type="GO" id="GO:0016740">
    <property type="term" value="F:transferase activity"/>
    <property type="evidence" value="ECO:0007669"/>
    <property type="project" value="UniProtKB-KW"/>
</dbReference>
<dbReference type="EMBL" id="JACIBX010000001">
    <property type="protein sequence ID" value="MBB3710882.1"/>
    <property type="molecule type" value="Genomic_DNA"/>
</dbReference>
<evidence type="ECO:0000313" key="3">
    <source>
        <dbReference type="EMBL" id="MBB3710882.1"/>
    </source>
</evidence>
<dbReference type="SUPFAM" id="SSF64307">
    <property type="entry name" value="SirA-like"/>
    <property type="match status" value="1"/>
</dbReference>
<evidence type="ECO:0000256" key="1">
    <source>
        <dbReference type="ARBA" id="ARBA00008984"/>
    </source>
</evidence>
<keyword evidence="4" id="KW-1185">Reference proteome</keyword>
<comment type="similarity">
    <text evidence="1">Belongs to the sulfur carrier protein TusA family.</text>
</comment>
<evidence type="ECO:0000259" key="2">
    <source>
        <dbReference type="Pfam" id="PF01206"/>
    </source>
</evidence>
<proteinExistence type="inferred from homology"/>
<dbReference type="CDD" id="cd00291">
    <property type="entry name" value="SirA_YedF_YeeD"/>
    <property type="match status" value="1"/>
</dbReference>
<dbReference type="Proteomes" id="UP000576152">
    <property type="component" value="Unassembled WGS sequence"/>
</dbReference>
<dbReference type="PANTHER" id="PTHR33279">
    <property type="entry name" value="SULFUR CARRIER PROTEIN YEDF-RELATED"/>
    <property type="match status" value="1"/>
</dbReference>
<dbReference type="Gene3D" id="3.30.110.40">
    <property type="entry name" value="TusA-like domain"/>
    <property type="match status" value="1"/>
</dbReference>
<organism evidence="3 4">
    <name type="scientific">Limimaricola variabilis</name>
    <dbReference type="NCBI Taxonomy" id="1492771"/>
    <lineage>
        <taxon>Bacteria</taxon>
        <taxon>Pseudomonadati</taxon>
        <taxon>Pseudomonadota</taxon>
        <taxon>Alphaproteobacteria</taxon>
        <taxon>Rhodobacterales</taxon>
        <taxon>Paracoccaceae</taxon>
        <taxon>Limimaricola</taxon>
    </lineage>
</organism>
<dbReference type="InterPro" id="IPR036868">
    <property type="entry name" value="TusA-like_sf"/>
</dbReference>
<dbReference type="InterPro" id="IPR001455">
    <property type="entry name" value="TusA-like"/>
</dbReference>